<sequence length="132" mass="15184">MFFIYSHEPFYSCIRCSCIAKGLYARSIPSLSASSACRNRDTVYFRVPLFFLREGLFFLPSGLRGGRNFSRVSLLNLPQHISVSPQPAHRHALQASEPSYRQDGENDVHSDPATIEQSDREYNHHDDRHPMR</sequence>
<dbReference type="EMBL" id="LAZR01000547">
    <property type="protein sequence ID" value="KKN64662.1"/>
    <property type="molecule type" value="Genomic_DNA"/>
</dbReference>
<gene>
    <name evidence="2" type="ORF">LCGC14_0489310</name>
</gene>
<evidence type="ECO:0000313" key="2">
    <source>
        <dbReference type="EMBL" id="KKN64662.1"/>
    </source>
</evidence>
<evidence type="ECO:0000256" key="1">
    <source>
        <dbReference type="SAM" id="MobiDB-lite"/>
    </source>
</evidence>
<organism evidence="2">
    <name type="scientific">marine sediment metagenome</name>
    <dbReference type="NCBI Taxonomy" id="412755"/>
    <lineage>
        <taxon>unclassified sequences</taxon>
        <taxon>metagenomes</taxon>
        <taxon>ecological metagenomes</taxon>
    </lineage>
</organism>
<protein>
    <submittedName>
        <fullName evidence="2">Uncharacterized protein</fullName>
    </submittedName>
</protein>
<feature type="region of interest" description="Disordered" evidence="1">
    <location>
        <begin position="85"/>
        <end position="132"/>
    </location>
</feature>
<accession>A0A0F9SQA8</accession>
<dbReference type="AlphaFoldDB" id="A0A0F9SQA8"/>
<feature type="compositionally biased region" description="Basic and acidic residues" evidence="1">
    <location>
        <begin position="117"/>
        <end position="132"/>
    </location>
</feature>
<proteinExistence type="predicted"/>
<reference evidence="2" key="1">
    <citation type="journal article" date="2015" name="Nature">
        <title>Complex archaea that bridge the gap between prokaryotes and eukaryotes.</title>
        <authorList>
            <person name="Spang A."/>
            <person name="Saw J.H."/>
            <person name="Jorgensen S.L."/>
            <person name="Zaremba-Niedzwiedzka K."/>
            <person name="Martijn J."/>
            <person name="Lind A.E."/>
            <person name="van Eijk R."/>
            <person name="Schleper C."/>
            <person name="Guy L."/>
            <person name="Ettema T.J."/>
        </authorList>
    </citation>
    <scope>NUCLEOTIDE SEQUENCE</scope>
</reference>
<comment type="caution">
    <text evidence="2">The sequence shown here is derived from an EMBL/GenBank/DDBJ whole genome shotgun (WGS) entry which is preliminary data.</text>
</comment>
<name>A0A0F9SQA8_9ZZZZ</name>
<feature type="compositionally biased region" description="Basic and acidic residues" evidence="1">
    <location>
        <begin position="100"/>
        <end position="110"/>
    </location>
</feature>